<feature type="transmembrane region" description="Helical" evidence="3">
    <location>
        <begin position="322"/>
        <end position="346"/>
    </location>
</feature>
<feature type="transmembrane region" description="Helical" evidence="3">
    <location>
        <begin position="38"/>
        <end position="57"/>
    </location>
</feature>
<proteinExistence type="predicted"/>
<organism evidence="4 5">
    <name type="scientific">Candidatus Woesebacteria bacterium GW2011_GWB1_39_10</name>
    <dbReference type="NCBI Taxonomy" id="1618572"/>
    <lineage>
        <taxon>Bacteria</taxon>
        <taxon>Candidatus Woeseibacteriota</taxon>
    </lineage>
</organism>
<dbReference type="EMBL" id="LBVU01000009">
    <property type="protein sequence ID" value="KKQ91386.1"/>
    <property type="molecule type" value="Genomic_DNA"/>
</dbReference>
<keyword evidence="3" id="KW-1133">Transmembrane helix</keyword>
<feature type="compositionally biased region" description="Polar residues" evidence="2">
    <location>
        <begin position="615"/>
        <end position="628"/>
    </location>
</feature>
<evidence type="ECO:0000256" key="1">
    <source>
        <dbReference type="PROSITE-ProRule" id="PRU00339"/>
    </source>
</evidence>
<dbReference type="Gene3D" id="1.25.40.10">
    <property type="entry name" value="Tetratricopeptide repeat domain"/>
    <property type="match status" value="1"/>
</dbReference>
<dbReference type="PANTHER" id="PTHR37422">
    <property type="entry name" value="TEICHURONIC ACID BIOSYNTHESIS PROTEIN TUAE"/>
    <property type="match status" value="1"/>
</dbReference>
<dbReference type="STRING" id="1618572.UT17_C0009G0002"/>
<dbReference type="InterPro" id="IPR051533">
    <property type="entry name" value="WaaL-like"/>
</dbReference>
<feature type="transmembrane region" description="Helical" evidence="3">
    <location>
        <begin position="165"/>
        <end position="188"/>
    </location>
</feature>
<feature type="transmembrane region" description="Helical" evidence="3">
    <location>
        <begin position="95"/>
        <end position="114"/>
    </location>
</feature>
<name>A0A0G0PPV2_9BACT</name>
<feature type="transmembrane region" description="Helical" evidence="3">
    <location>
        <begin position="282"/>
        <end position="310"/>
    </location>
</feature>
<feature type="region of interest" description="Disordered" evidence="2">
    <location>
        <begin position="597"/>
        <end position="643"/>
    </location>
</feature>
<evidence type="ECO:0000256" key="3">
    <source>
        <dbReference type="SAM" id="Phobius"/>
    </source>
</evidence>
<dbReference type="SUPFAM" id="SSF48452">
    <property type="entry name" value="TPR-like"/>
    <property type="match status" value="1"/>
</dbReference>
<protein>
    <submittedName>
        <fullName evidence="4">Uncharacterized protein</fullName>
    </submittedName>
</protein>
<feature type="repeat" description="TPR" evidence="1">
    <location>
        <begin position="518"/>
        <end position="551"/>
    </location>
</feature>
<accession>A0A0G0PPV2</accession>
<dbReference type="PROSITE" id="PS50005">
    <property type="entry name" value="TPR"/>
    <property type="match status" value="2"/>
</dbReference>
<dbReference type="Pfam" id="PF13414">
    <property type="entry name" value="TPR_11"/>
    <property type="match status" value="1"/>
</dbReference>
<dbReference type="SMART" id="SM00028">
    <property type="entry name" value="TPR"/>
    <property type="match status" value="3"/>
</dbReference>
<dbReference type="PANTHER" id="PTHR37422:SF13">
    <property type="entry name" value="LIPOPOLYSACCHARIDE BIOSYNTHESIS PROTEIN PA4999-RELATED"/>
    <property type="match status" value="1"/>
</dbReference>
<evidence type="ECO:0000313" key="5">
    <source>
        <dbReference type="Proteomes" id="UP000034774"/>
    </source>
</evidence>
<feature type="transmembrane region" description="Helical" evidence="3">
    <location>
        <begin position="126"/>
        <end position="145"/>
    </location>
</feature>
<feature type="repeat" description="TPR" evidence="1">
    <location>
        <begin position="552"/>
        <end position="585"/>
    </location>
</feature>
<feature type="transmembrane region" description="Helical" evidence="3">
    <location>
        <begin position="197"/>
        <end position="218"/>
    </location>
</feature>
<evidence type="ECO:0000256" key="2">
    <source>
        <dbReference type="SAM" id="MobiDB-lite"/>
    </source>
</evidence>
<feature type="transmembrane region" description="Helical" evidence="3">
    <location>
        <begin position="366"/>
        <end position="387"/>
    </location>
</feature>
<comment type="caution">
    <text evidence="4">The sequence shown here is derived from an EMBL/GenBank/DDBJ whole genome shotgun (WGS) entry which is preliminary data.</text>
</comment>
<dbReference type="InterPro" id="IPR011990">
    <property type="entry name" value="TPR-like_helical_dom_sf"/>
</dbReference>
<evidence type="ECO:0000313" key="4">
    <source>
        <dbReference type="EMBL" id="KKQ91386.1"/>
    </source>
</evidence>
<keyword evidence="3" id="KW-0812">Transmembrane</keyword>
<dbReference type="InterPro" id="IPR019734">
    <property type="entry name" value="TPR_rpt"/>
</dbReference>
<keyword evidence="1" id="KW-0802">TPR repeat</keyword>
<sequence>MIIKILETIQKYILYTTVAIFPVFVLANSTSPVLLPKLTFLAIAITLVVIIWVVRMVTTGSLSFSVGKFDLGVFLLAMAYILSGIFKAANKSEAFFMPGTASLIAGLAIMYFLLNQLDKKAKTGALISFFVSGIFLSLSIIFSKLEVFAKIPQLPAFVKDVSFNPLGGALSSIIYIAPIIFIGILLIIKERDFVKKIFWGAASALIIMAMVILIGNSLPGKSQSPKFPSMQTSWEVTVGVVTKSPLFGIGPSNYLTAFNLFRPVSYNQTDLWLTRFSTASNFYLTVITETGFLGVIALTLLLFGIFKFFYRSETVGDGVEKLALAAIIVILVFYPASPIVIFPLYILLSLFSKSEVKIFSASNTKFATVVIGILLGMGVLVADFFGAKAVMAEQTFKKSLDALGKNDAKTTYDLMQKSVRENPKVDRYHASLAQVDMALAQSIANKKDITDSDKNTVTQLIQQAISEGKAAVNLNPQRSGNWEVLAQIYRSVMPFATGADQFAIQSYSQAVALDPTSPNLRIVLGGVYYALGRYDDAIDTFKLAVLTKPDFANAHYNLAVAYKAKKDYDKAITEMNTVLTLVAKDSSDYDLAKKELDDLEKNKSISPDKTADGQDLTTPKTIENSNITPPIPLPQEATPPTTQ</sequence>
<dbReference type="AlphaFoldDB" id="A0A0G0PPV2"/>
<dbReference type="Proteomes" id="UP000034774">
    <property type="component" value="Unassembled WGS sequence"/>
</dbReference>
<gene>
    <name evidence="4" type="ORF">UT17_C0009G0002</name>
</gene>
<feature type="transmembrane region" description="Helical" evidence="3">
    <location>
        <begin position="69"/>
        <end position="89"/>
    </location>
</feature>
<reference evidence="4 5" key="1">
    <citation type="journal article" date="2015" name="Nature">
        <title>rRNA introns, odd ribosomes, and small enigmatic genomes across a large radiation of phyla.</title>
        <authorList>
            <person name="Brown C.T."/>
            <person name="Hug L.A."/>
            <person name="Thomas B.C."/>
            <person name="Sharon I."/>
            <person name="Castelle C.J."/>
            <person name="Singh A."/>
            <person name="Wilkins M.J."/>
            <person name="Williams K.H."/>
            <person name="Banfield J.F."/>
        </authorList>
    </citation>
    <scope>NUCLEOTIDE SEQUENCE [LARGE SCALE GENOMIC DNA]</scope>
</reference>
<keyword evidence="3" id="KW-0472">Membrane</keyword>
<feature type="transmembrane region" description="Helical" evidence="3">
    <location>
        <begin position="12"/>
        <end position="32"/>
    </location>
</feature>